<comment type="caution">
    <text evidence="2">The sequence shown here is derived from an EMBL/GenBank/DDBJ whole genome shotgun (WGS) entry which is preliminary data.</text>
</comment>
<dbReference type="InterPro" id="IPR009003">
    <property type="entry name" value="Peptidase_S1_PA"/>
</dbReference>
<evidence type="ECO:0000313" key="3">
    <source>
        <dbReference type="Proteomes" id="UP000284706"/>
    </source>
</evidence>
<organism evidence="2 3">
    <name type="scientific">Gymnopilus dilepis</name>
    <dbReference type="NCBI Taxonomy" id="231916"/>
    <lineage>
        <taxon>Eukaryota</taxon>
        <taxon>Fungi</taxon>
        <taxon>Dikarya</taxon>
        <taxon>Basidiomycota</taxon>
        <taxon>Agaricomycotina</taxon>
        <taxon>Agaricomycetes</taxon>
        <taxon>Agaricomycetidae</taxon>
        <taxon>Agaricales</taxon>
        <taxon>Agaricineae</taxon>
        <taxon>Hymenogastraceae</taxon>
        <taxon>Gymnopilus</taxon>
    </lineage>
</organism>
<feature type="compositionally biased region" description="Low complexity" evidence="1">
    <location>
        <begin position="1"/>
        <end position="12"/>
    </location>
</feature>
<dbReference type="SUPFAM" id="SSF50494">
    <property type="entry name" value="Trypsin-like serine proteases"/>
    <property type="match status" value="1"/>
</dbReference>
<dbReference type="Pfam" id="PF13365">
    <property type="entry name" value="Trypsin_2"/>
    <property type="match status" value="1"/>
</dbReference>
<dbReference type="InterPro" id="IPR043504">
    <property type="entry name" value="Peptidase_S1_PA_chymotrypsin"/>
</dbReference>
<protein>
    <recommendedName>
        <fullName evidence="4">Serine protease</fullName>
    </recommendedName>
</protein>
<name>A0A409VXW6_9AGAR</name>
<keyword evidence="3" id="KW-1185">Reference proteome</keyword>
<accession>A0A409VXW6</accession>
<dbReference type="AlphaFoldDB" id="A0A409VXW6"/>
<dbReference type="InParanoid" id="A0A409VXW6"/>
<dbReference type="OrthoDB" id="4217619at2759"/>
<evidence type="ECO:0000256" key="1">
    <source>
        <dbReference type="SAM" id="MobiDB-lite"/>
    </source>
</evidence>
<dbReference type="Proteomes" id="UP000284706">
    <property type="component" value="Unassembled WGS sequence"/>
</dbReference>
<sequence>MPPSSTSSSAKSARPEPELITRRTRQRTRREMTKEEVRPSLVEVTDIDIIEDTGGILMPPSTTRPQSTPPSIARLPNKLTQEITKLQKRDMAILRKKAKWLKDFEVRIPLTQTTANLQSVVNATLVFAQEDAGTAVCIAPEGIILTCSHCVAESEEEFDDSVQKWLIFASGQVVKTKCIAWDPRRDLALLRVVASQELPGSTSGHPSPQVSASIPFPSFPFITLAAAPPSKREALICVGHPGSEDLEASKPGVKTDYDVLHVSTGTFRGYAAGQDIQDNSEIGALKHDCWTYWGHSGAPLVAQGSGKLVGLHSSWDDQTGMRRGVGFEALKAFLDEHVGP</sequence>
<gene>
    <name evidence="2" type="ORF">CVT26_011594</name>
</gene>
<feature type="region of interest" description="Disordered" evidence="1">
    <location>
        <begin position="1"/>
        <end position="38"/>
    </location>
</feature>
<evidence type="ECO:0008006" key="4">
    <source>
        <dbReference type="Google" id="ProtNLM"/>
    </source>
</evidence>
<dbReference type="STRING" id="231916.A0A409VXW6"/>
<proteinExistence type="predicted"/>
<feature type="compositionally biased region" description="Basic and acidic residues" evidence="1">
    <location>
        <begin position="29"/>
        <end position="38"/>
    </location>
</feature>
<evidence type="ECO:0000313" key="2">
    <source>
        <dbReference type="EMBL" id="PPQ71114.1"/>
    </source>
</evidence>
<reference evidence="2 3" key="1">
    <citation type="journal article" date="2018" name="Evol. Lett.">
        <title>Horizontal gene cluster transfer increased hallucinogenic mushroom diversity.</title>
        <authorList>
            <person name="Reynolds H.T."/>
            <person name="Vijayakumar V."/>
            <person name="Gluck-Thaler E."/>
            <person name="Korotkin H.B."/>
            <person name="Matheny P.B."/>
            <person name="Slot J.C."/>
        </authorList>
    </citation>
    <scope>NUCLEOTIDE SEQUENCE [LARGE SCALE GENOMIC DNA]</scope>
    <source>
        <strain evidence="2 3">SRW20</strain>
    </source>
</reference>
<dbReference type="Gene3D" id="2.40.10.10">
    <property type="entry name" value="Trypsin-like serine proteases"/>
    <property type="match status" value="2"/>
</dbReference>
<dbReference type="EMBL" id="NHYE01005515">
    <property type="protein sequence ID" value="PPQ71114.1"/>
    <property type="molecule type" value="Genomic_DNA"/>
</dbReference>